<name>A0ACC0BG33_CATRO</name>
<comment type="caution">
    <text evidence="1">The sequence shown here is derived from an EMBL/GenBank/DDBJ whole genome shotgun (WGS) entry which is preliminary data.</text>
</comment>
<sequence length="237" mass="26428">MELTSPLRVKNCQWKWCSNAIPSHEKLLRKHVIKHSVAALCSKCSSLIETDFHILFSCNLVRNVWKILNLDLAWAWRNATSHVVLWSSLVSHQDNFPPDFVAGPWFGGNYGVLGMDDSQVVFHKACLSAPNFSLAGDSVKINDFPNQLYRIVHLEMLVNSDSQAVFRKPCLSAPNFSQAGNFIQSIWTSLGSSNSSNPPDPLKFNTPLICLSSALLHAQQRPQDFDSSSLSHFSVST</sequence>
<evidence type="ECO:0000313" key="1">
    <source>
        <dbReference type="EMBL" id="KAI5671630.1"/>
    </source>
</evidence>
<keyword evidence="2" id="KW-1185">Reference proteome</keyword>
<reference evidence="2" key="1">
    <citation type="journal article" date="2023" name="Nat. Plants">
        <title>Single-cell RNA sequencing provides a high-resolution roadmap for understanding the multicellular compartmentation of specialized metabolism.</title>
        <authorList>
            <person name="Sun S."/>
            <person name="Shen X."/>
            <person name="Li Y."/>
            <person name="Li Y."/>
            <person name="Wang S."/>
            <person name="Li R."/>
            <person name="Zhang H."/>
            <person name="Shen G."/>
            <person name="Guo B."/>
            <person name="Wei J."/>
            <person name="Xu J."/>
            <person name="St-Pierre B."/>
            <person name="Chen S."/>
            <person name="Sun C."/>
        </authorList>
    </citation>
    <scope>NUCLEOTIDE SEQUENCE [LARGE SCALE GENOMIC DNA]</scope>
</reference>
<gene>
    <name evidence="1" type="ORF">M9H77_11994</name>
</gene>
<proteinExistence type="predicted"/>
<dbReference type="Proteomes" id="UP001060085">
    <property type="component" value="Linkage Group LG03"/>
</dbReference>
<evidence type="ECO:0000313" key="2">
    <source>
        <dbReference type="Proteomes" id="UP001060085"/>
    </source>
</evidence>
<organism evidence="1 2">
    <name type="scientific">Catharanthus roseus</name>
    <name type="common">Madagascar periwinkle</name>
    <name type="synonym">Vinca rosea</name>
    <dbReference type="NCBI Taxonomy" id="4058"/>
    <lineage>
        <taxon>Eukaryota</taxon>
        <taxon>Viridiplantae</taxon>
        <taxon>Streptophyta</taxon>
        <taxon>Embryophyta</taxon>
        <taxon>Tracheophyta</taxon>
        <taxon>Spermatophyta</taxon>
        <taxon>Magnoliopsida</taxon>
        <taxon>eudicotyledons</taxon>
        <taxon>Gunneridae</taxon>
        <taxon>Pentapetalae</taxon>
        <taxon>asterids</taxon>
        <taxon>lamiids</taxon>
        <taxon>Gentianales</taxon>
        <taxon>Apocynaceae</taxon>
        <taxon>Rauvolfioideae</taxon>
        <taxon>Vinceae</taxon>
        <taxon>Catharanthinae</taxon>
        <taxon>Catharanthus</taxon>
    </lineage>
</organism>
<dbReference type="EMBL" id="CM044703">
    <property type="protein sequence ID" value="KAI5671630.1"/>
    <property type="molecule type" value="Genomic_DNA"/>
</dbReference>
<accession>A0ACC0BG33</accession>
<protein>
    <submittedName>
        <fullName evidence="1">Uncharacterized protein</fullName>
    </submittedName>
</protein>